<protein>
    <recommendedName>
        <fullName evidence="10">Aspartyl/glutamyl-tRNA(Asn/Gln) amidotransferase subunit B</fullName>
        <shortName evidence="10">Asp/Glu-ADT subunit B</shortName>
        <ecNumber evidence="10">6.3.5.-</ecNumber>
    </recommendedName>
</protein>
<dbReference type="Pfam" id="PF02934">
    <property type="entry name" value="GatB_N"/>
    <property type="match status" value="1"/>
</dbReference>
<dbReference type="NCBIfam" id="NF004012">
    <property type="entry name" value="PRK05477.1-2"/>
    <property type="match status" value="1"/>
</dbReference>
<dbReference type="Proteomes" id="UP001332192">
    <property type="component" value="Chromosome"/>
</dbReference>
<dbReference type="InterPro" id="IPR006075">
    <property type="entry name" value="Asn/Gln-tRNA_Trfase_suB/E_cat"/>
</dbReference>
<dbReference type="EMBL" id="CP141615">
    <property type="protein sequence ID" value="WRP16343.1"/>
    <property type="molecule type" value="Genomic_DNA"/>
</dbReference>
<keyword evidence="6 10" id="KW-0648">Protein biosynthesis</keyword>
<feature type="domain" description="Asn/Gln amidotransferase" evidence="11">
    <location>
        <begin position="351"/>
        <end position="501"/>
    </location>
</feature>
<dbReference type="HAMAP" id="MF_00121">
    <property type="entry name" value="GatB"/>
    <property type="match status" value="1"/>
</dbReference>
<evidence type="ECO:0000313" key="12">
    <source>
        <dbReference type="EMBL" id="WRP16343.1"/>
    </source>
</evidence>
<evidence type="ECO:0000256" key="3">
    <source>
        <dbReference type="ARBA" id="ARBA00022598"/>
    </source>
</evidence>
<evidence type="ECO:0000313" key="13">
    <source>
        <dbReference type="Proteomes" id="UP001332192"/>
    </source>
</evidence>
<dbReference type="NCBIfam" id="TIGR00133">
    <property type="entry name" value="gatB"/>
    <property type="match status" value="1"/>
</dbReference>
<dbReference type="SUPFAM" id="SSF89095">
    <property type="entry name" value="GatB/YqeY motif"/>
    <property type="match status" value="1"/>
</dbReference>
<keyword evidence="3 10" id="KW-0436">Ligase</keyword>
<dbReference type="Gene3D" id="1.10.10.410">
    <property type="match status" value="1"/>
</dbReference>
<evidence type="ECO:0000256" key="10">
    <source>
        <dbReference type="HAMAP-Rule" id="MF_00121"/>
    </source>
</evidence>
<dbReference type="InterPro" id="IPR023168">
    <property type="entry name" value="GatB_Yqey_C_2"/>
</dbReference>
<evidence type="ECO:0000256" key="5">
    <source>
        <dbReference type="ARBA" id="ARBA00022840"/>
    </source>
</evidence>
<evidence type="ECO:0000256" key="7">
    <source>
        <dbReference type="ARBA" id="ARBA00024799"/>
    </source>
</evidence>
<dbReference type="InterPro" id="IPR017958">
    <property type="entry name" value="Gln-tRNA_amidoTrfase_suB_CS"/>
</dbReference>
<evidence type="ECO:0000256" key="4">
    <source>
        <dbReference type="ARBA" id="ARBA00022741"/>
    </source>
</evidence>
<comment type="similarity">
    <text evidence="1 10">Belongs to the GatB/GatE family. GatB subfamily.</text>
</comment>
<evidence type="ECO:0000256" key="8">
    <source>
        <dbReference type="ARBA" id="ARBA00047380"/>
    </source>
</evidence>
<keyword evidence="5 10" id="KW-0067">ATP-binding</keyword>
<dbReference type="EC" id="6.3.5.-" evidence="10"/>
<comment type="subunit">
    <text evidence="2 10">Heterotrimer of A, B and C subunits.</text>
</comment>
<dbReference type="InterPro" id="IPR017959">
    <property type="entry name" value="Asn/Gln-tRNA_amidoTrfase_suB/E"/>
</dbReference>
<dbReference type="InterPro" id="IPR018027">
    <property type="entry name" value="Asn/Gln_amidotransferase"/>
</dbReference>
<sequence length="509" mass="56280">MKAQMPAQATAQAQAAPSVPPGWEAVIGLEIHVELATESKIYCGCSTRFGAPPNTQVCPVCLGLPGSLPVLNEKAVEYAVRAGLALHCRIAPYAKFDRKNYFYPDLPKAYQISQYDLPLCRDGYLEVEVGGRTRRVGIIRVHLEEETGKLVHSTATIAGSRYSLVDYNRSGVPLIEIVTQPDLRTPEEARLFLEELRSVMQYLGVSDVKMEEGSLRCDANISLRRPGETRLGTKTEVKNINSLRAVERALRYEAYRQAAVLEDGGRIVQETRGWDEASGTTIPMRSKETVQDYRYFPEPDIPPLALDEAYVERVRQSLPELPAARRRRLMEQWQLPAYDAWVICQHPALAGFFEQAASRWKDGKTVSNWVMGEVLRILGASGEEPGVLAGRPEWVEHLVEVLRLVSAGRISANVGKEVLEESFKSGRAPEEIVRARGLEQVGDEAQLLAWVRQAIEANPDAVASYRAGKAQAAGFLVGQVMKLSKGKANPKTVGELMRRELGEPGTSSS</sequence>
<name>A0ABZ1BUL6_9FIRM</name>
<keyword evidence="13" id="KW-1185">Reference proteome</keyword>
<dbReference type="SUPFAM" id="SSF55931">
    <property type="entry name" value="Glutamine synthetase/guanido kinase"/>
    <property type="match status" value="1"/>
</dbReference>
<dbReference type="PROSITE" id="PS01234">
    <property type="entry name" value="GATB"/>
    <property type="match status" value="1"/>
</dbReference>
<dbReference type="SMART" id="SM00845">
    <property type="entry name" value="GatB_Yqey"/>
    <property type="match status" value="1"/>
</dbReference>
<evidence type="ECO:0000259" key="11">
    <source>
        <dbReference type="SMART" id="SM00845"/>
    </source>
</evidence>
<dbReference type="Pfam" id="PF02637">
    <property type="entry name" value="GatB_Yqey"/>
    <property type="match status" value="1"/>
</dbReference>
<organism evidence="12 13">
    <name type="scientific">Carboxydichorda subterranea</name>
    <dbReference type="NCBI Taxonomy" id="3109565"/>
    <lineage>
        <taxon>Bacteria</taxon>
        <taxon>Bacillati</taxon>
        <taxon>Bacillota</taxon>
        <taxon>Limnochordia</taxon>
        <taxon>Limnochordales</taxon>
        <taxon>Geochordaceae</taxon>
        <taxon>Carboxydichorda</taxon>
    </lineage>
</organism>
<evidence type="ECO:0000256" key="6">
    <source>
        <dbReference type="ARBA" id="ARBA00022917"/>
    </source>
</evidence>
<evidence type="ECO:0000256" key="1">
    <source>
        <dbReference type="ARBA" id="ARBA00005306"/>
    </source>
</evidence>
<dbReference type="InterPro" id="IPR014746">
    <property type="entry name" value="Gln_synth/guanido_kin_cat_dom"/>
</dbReference>
<comment type="function">
    <text evidence="7 10">Allows the formation of correctly charged Asn-tRNA(Asn) or Gln-tRNA(Gln) through the transamidation of misacylated Asp-tRNA(Asn) or Glu-tRNA(Gln) in organisms which lack either or both of asparaginyl-tRNA or glutaminyl-tRNA synthetases. The reaction takes place in the presence of glutamine and ATP through an activated phospho-Asp-tRNA(Asn) or phospho-Glu-tRNA(Gln).</text>
</comment>
<keyword evidence="4 10" id="KW-0547">Nucleotide-binding</keyword>
<dbReference type="PANTHER" id="PTHR11659:SF0">
    <property type="entry name" value="GLUTAMYL-TRNA(GLN) AMIDOTRANSFERASE SUBUNIT B, MITOCHONDRIAL"/>
    <property type="match status" value="1"/>
</dbReference>
<evidence type="ECO:0000256" key="2">
    <source>
        <dbReference type="ARBA" id="ARBA00011123"/>
    </source>
</evidence>
<dbReference type="PANTHER" id="PTHR11659">
    <property type="entry name" value="GLUTAMYL-TRNA GLN AMIDOTRANSFERASE SUBUNIT B MITOCHONDRIAL AND PROKARYOTIC PET112-RELATED"/>
    <property type="match status" value="1"/>
</dbReference>
<comment type="catalytic activity">
    <reaction evidence="8 10">
        <text>L-aspartyl-tRNA(Asn) + L-glutamine + ATP + H2O = L-asparaginyl-tRNA(Asn) + L-glutamate + ADP + phosphate + 2 H(+)</text>
        <dbReference type="Rhea" id="RHEA:14513"/>
        <dbReference type="Rhea" id="RHEA-COMP:9674"/>
        <dbReference type="Rhea" id="RHEA-COMP:9677"/>
        <dbReference type="ChEBI" id="CHEBI:15377"/>
        <dbReference type="ChEBI" id="CHEBI:15378"/>
        <dbReference type="ChEBI" id="CHEBI:29985"/>
        <dbReference type="ChEBI" id="CHEBI:30616"/>
        <dbReference type="ChEBI" id="CHEBI:43474"/>
        <dbReference type="ChEBI" id="CHEBI:58359"/>
        <dbReference type="ChEBI" id="CHEBI:78515"/>
        <dbReference type="ChEBI" id="CHEBI:78516"/>
        <dbReference type="ChEBI" id="CHEBI:456216"/>
    </reaction>
</comment>
<comment type="catalytic activity">
    <reaction evidence="9 10">
        <text>L-glutamyl-tRNA(Gln) + L-glutamine + ATP + H2O = L-glutaminyl-tRNA(Gln) + L-glutamate + ADP + phosphate + H(+)</text>
        <dbReference type="Rhea" id="RHEA:17521"/>
        <dbReference type="Rhea" id="RHEA-COMP:9681"/>
        <dbReference type="Rhea" id="RHEA-COMP:9684"/>
        <dbReference type="ChEBI" id="CHEBI:15377"/>
        <dbReference type="ChEBI" id="CHEBI:15378"/>
        <dbReference type="ChEBI" id="CHEBI:29985"/>
        <dbReference type="ChEBI" id="CHEBI:30616"/>
        <dbReference type="ChEBI" id="CHEBI:43474"/>
        <dbReference type="ChEBI" id="CHEBI:58359"/>
        <dbReference type="ChEBI" id="CHEBI:78520"/>
        <dbReference type="ChEBI" id="CHEBI:78521"/>
        <dbReference type="ChEBI" id="CHEBI:456216"/>
    </reaction>
</comment>
<dbReference type="NCBIfam" id="NF004014">
    <property type="entry name" value="PRK05477.1-4"/>
    <property type="match status" value="1"/>
</dbReference>
<dbReference type="InterPro" id="IPR003789">
    <property type="entry name" value="Asn/Gln_tRNA_amidoTrase-B-like"/>
</dbReference>
<proteinExistence type="inferred from homology"/>
<evidence type="ECO:0000256" key="9">
    <source>
        <dbReference type="ARBA" id="ARBA00047913"/>
    </source>
</evidence>
<reference evidence="12 13" key="1">
    <citation type="journal article" date="2024" name="Front. Microbiol.">
        <title>Novel thermophilic genera Geochorda gen. nov. and Carboxydochorda gen. nov. from the deep terrestrial subsurface reveal the ecophysiological diversity in the class Limnochordia.</title>
        <authorList>
            <person name="Karnachuk O.V."/>
            <person name="Lukina A.P."/>
            <person name="Avakyan M.R."/>
            <person name="Kadnikov V.V."/>
            <person name="Begmatov S."/>
            <person name="Beletsky A.V."/>
            <person name="Vlasova K.G."/>
            <person name="Novikov A.A."/>
            <person name="Shcherbakova V.A."/>
            <person name="Mardanov A.V."/>
            <person name="Ravin N.V."/>
        </authorList>
    </citation>
    <scope>NUCLEOTIDE SEQUENCE [LARGE SCALE GENOMIC DNA]</scope>
    <source>
        <strain evidence="12 13">L945</strain>
    </source>
</reference>
<accession>A0ABZ1BUL6</accession>
<gene>
    <name evidence="10 12" type="primary">gatB</name>
    <name evidence="12" type="ORF">U7230_09560</name>
</gene>
<dbReference type="InterPro" id="IPR004413">
    <property type="entry name" value="GatB"/>
</dbReference>